<feature type="transmembrane region" description="Helical" evidence="6">
    <location>
        <begin position="252"/>
        <end position="276"/>
    </location>
</feature>
<evidence type="ECO:0000256" key="3">
    <source>
        <dbReference type="ARBA" id="ARBA00022692"/>
    </source>
</evidence>
<evidence type="ECO:0000256" key="4">
    <source>
        <dbReference type="ARBA" id="ARBA00022989"/>
    </source>
</evidence>
<evidence type="ECO:0000256" key="6">
    <source>
        <dbReference type="SAM" id="Phobius"/>
    </source>
</evidence>
<evidence type="ECO:0000256" key="5">
    <source>
        <dbReference type="ARBA" id="ARBA00023136"/>
    </source>
</evidence>
<dbReference type="InterPro" id="IPR051258">
    <property type="entry name" value="Diverse_Substrate_Transporter"/>
</dbReference>
<evidence type="ECO:0000256" key="1">
    <source>
        <dbReference type="ARBA" id="ARBA00004651"/>
    </source>
</evidence>
<evidence type="ECO:0000313" key="9">
    <source>
        <dbReference type="Proteomes" id="UP001595756"/>
    </source>
</evidence>
<dbReference type="InterPro" id="IPR037185">
    <property type="entry name" value="EmrE-like"/>
</dbReference>
<keyword evidence="9" id="KW-1185">Reference proteome</keyword>
<feature type="transmembrane region" description="Helical" evidence="6">
    <location>
        <begin position="224"/>
        <end position="245"/>
    </location>
</feature>
<dbReference type="SUPFAM" id="SSF103481">
    <property type="entry name" value="Multidrug resistance efflux transporter EmrE"/>
    <property type="match status" value="2"/>
</dbReference>
<evidence type="ECO:0000259" key="7">
    <source>
        <dbReference type="Pfam" id="PF00892"/>
    </source>
</evidence>
<feature type="domain" description="EamA" evidence="7">
    <location>
        <begin position="166"/>
        <end position="299"/>
    </location>
</feature>
<feature type="transmembrane region" description="Helical" evidence="6">
    <location>
        <begin position="282"/>
        <end position="301"/>
    </location>
</feature>
<gene>
    <name evidence="8" type="ORF">ACFO0J_17100</name>
</gene>
<dbReference type="InterPro" id="IPR000620">
    <property type="entry name" value="EamA_dom"/>
</dbReference>
<feature type="transmembrane region" description="Helical" evidence="6">
    <location>
        <begin position="137"/>
        <end position="155"/>
    </location>
</feature>
<name>A0ABV8S3N0_9BURK</name>
<dbReference type="RefSeq" id="WP_376814296.1">
    <property type="nucleotide sequence ID" value="NZ_JBHSDY010000011.1"/>
</dbReference>
<reference evidence="9" key="1">
    <citation type="journal article" date="2019" name="Int. J. Syst. Evol. Microbiol.">
        <title>The Global Catalogue of Microorganisms (GCM) 10K type strain sequencing project: providing services to taxonomists for standard genome sequencing and annotation.</title>
        <authorList>
            <consortium name="The Broad Institute Genomics Platform"/>
            <consortium name="The Broad Institute Genome Sequencing Center for Infectious Disease"/>
            <person name="Wu L."/>
            <person name="Ma J."/>
        </authorList>
    </citation>
    <scope>NUCLEOTIDE SEQUENCE [LARGE SCALE GENOMIC DNA]</scope>
    <source>
        <strain evidence="9">CGMCC 1.19029</strain>
    </source>
</reference>
<feature type="transmembrane region" description="Helical" evidence="6">
    <location>
        <begin position="12"/>
        <end position="33"/>
    </location>
</feature>
<keyword evidence="2" id="KW-1003">Cell membrane</keyword>
<evidence type="ECO:0000256" key="2">
    <source>
        <dbReference type="ARBA" id="ARBA00022475"/>
    </source>
</evidence>
<keyword evidence="5 6" id="KW-0472">Membrane</keyword>
<dbReference type="Proteomes" id="UP001595756">
    <property type="component" value="Unassembled WGS sequence"/>
</dbReference>
<accession>A0ABV8S3N0</accession>
<feature type="domain" description="EamA" evidence="7">
    <location>
        <begin position="19"/>
        <end position="154"/>
    </location>
</feature>
<sequence length="305" mass="30940">MSTITTSSPAAAAVRPLHGILLVLGAGILWGTTGTAQSFSDGSLSPYWVGALRLGIASLFFLAYAGATNGLPHLSRQLAALNWRHALWAGACVATYNLTFFAGVKATGVAVGTALTIGSGPIWAGLLQLIGGARPGLGWWTGTLLAVGGGVLLVFGRGDALQADLVGIAFCLTSGLTYAVYTLLNKKLVQHSEPAASTLAVFTVGALLALPAAAFWAGSLQITATGWMVVSFLGIASTGIAYLLFSTGLRSISAATGVSLALMEPVTAFLLALAVVGERPGALAYAGLTALLAGLAIVIRAETRQ</sequence>
<dbReference type="PANTHER" id="PTHR42920:SF5">
    <property type="entry name" value="EAMA DOMAIN-CONTAINING PROTEIN"/>
    <property type="match status" value="1"/>
</dbReference>
<keyword evidence="4 6" id="KW-1133">Transmembrane helix</keyword>
<dbReference type="PANTHER" id="PTHR42920">
    <property type="entry name" value="OS03G0707200 PROTEIN-RELATED"/>
    <property type="match status" value="1"/>
</dbReference>
<keyword evidence="3 6" id="KW-0812">Transmembrane</keyword>
<organism evidence="8 9">
    <name type="scientific">Castellaniella hirudinis</name>
    <dbReference type="NCBI Taxonomy" id="1144617"/>
    <lineage>
        <taxon>Bacteria</taxon>
        <taxon>Pseudomonadati</taxon>
        <taxon>Pseudomonadota</taxon>
        <taxon>Betaproteobacteria</taxon>
        <taxon>Burkholderiales</taxon>
        <taxon>Alcaligenaceae</taxon>
        <taxon>Castellaniella</taxon>
    </lineage>
</organism>
<feature type="transmembrane region" description="Helical" evidence="6">
    <location>
        <begin position="86"/>
        <end position="104"/>
    </location>
</feature>
<dbReference type="Pfam" id="PF00892">
    <property type="entry name" value="EamA"/>
    <property type="match status" value="2"/>
</dbReference>
<protein>
    <submittedName>
        <fullName evidence="8">DMT family transporter</fullName>
    </submittedName>
</protein>
<proteinExistence type="predicted"/>
<feature type="transmembrane region" description="Helical" evidence="6">
    <location>
        <begin position="161"/>
        <end position="184"/>
    </location>
</feature>
<feature type="transmembrane region" description="Helical" evidence="6">
    <location>
        <begin position="45"/>
        <end position="65"/>
    </location>
</feature>
<feature type="transmembrane region" description="Helical" evidence="6">
    <location>
        <begin position="110"/>
        <end position="130"/>
    </location>
</feature>
<comment type="subcellular location">
    <subcellularLocation>
        <location evidence="1">Cell membrane</location>
        <topology evidence="1">Multi-pass membrane protein</topology>
    </subcellularLocation>
</comment>
<dbReference type="EMBL" id="JBHSDY010000011">
    <property type="protein sequence ID" value="MFC4299762.1"/>
    <property type="molecule type" value="Genomic_DNA"/>
</dbReference>
<evidence type="ECO:0000313" key="8">
    <source>
        <dbReference type="EMBL" id="MFC4299762.1"/>
    </source>
</evidence>
<feature type="transmembrane region" description="Helical" evidence="6">
    <location>
        <begin position="196"/>
        <end position="218"/>
    </location>
</feature>
<comment type="caution">
    <text evidence="8">The sequence shown here is derived from an EMBL/GenBank/DDBJ whole genome shotgun (WGS) entry which is preliminary data.</text>
</comment>